<dbReference type="AlphaFoldDB" id="A0A2N9HLF2"/>
<dbReference type="SUPFAM" id="SSF56219">
    <property type="entry name" value="DNase I-like"/>
    <property type="match status" value="1"/>
</dbReference>
<evidence type="ECO:0000259" key="2">
    <source>
        <dbReference type="PROSITE" id="PS50878"/>
    </source>
</evidence>
<dbReference type="PANTHER" id="PTHR46890:SF48">
    <property type="entry name" value="RNA-DIRECTED DNA POLYMERASE"/>
    <property type="match status" value="1"/>
</dbReference>
<dbReference type="InterPro" id="IPR043502">
    <property type="entry name" value="DNA/RNA_pol_sf"/>
</dbReference>
<dbReference type="PROSITE" id="PS50878">
    <property type="entry name" value="RT_POL"/>
    <property type="match status" value="1"/>
</dbReference>
<dbReference type="InterPro" id="IPR052343">
    <property type="entry name" value="Retrotransposon-Effector_Assoc"/>
</dbReference>
<feature type="domain" description="Reverse transcriptase" evidence="2">
    <location>
        <begin position="484"/>
        <end position="743"/>
    </location>
</feature>
<dbReference type="InterPro" id="IPR000477">
    <property type="entry name" value="RT_dom"/>
</dbReference>
<reference evidence="3" key="1">
    <citation type="submission" date="2018-02" db="EMBL/GenBank/DDBJ databases">
        <authorList>
            <person name="Cohen D.B."/>
            <person name="Kent A.D."/>
        </authorList>
    </citation>
    <scope>NUCLEOTIDE SEQUENCE</scope>
</reference>
<dbReference type="Gene3D" id="3.60.10.10">
    <property type="entry name" value="Endonuclease/exonuclease/phosphatase"/>
    <property type="match status" value="1"/>
</dbReference>
<evidence type="ECO:0000256" key="1">
    <source>
        <dbReference type="SAM" id="Coils"/>
    </source>
</evidence>
<accession>A0A2N9HLF2</accession>
<gene>
    <name evidence="3" type="ORF">FSB_LOCUS40396</name>
</gene>
<protein>
    <recommendedName>
        <fullName evidence="2">Reverse transcriptase domain-containing protein</fullName>
    </recommendedName>
</protein>
<sequence>MQGCFALEGLYPSLNDGSVVPNGRGGGPYQAPPLTMRILAWNCRGASRAPTVRAIKALSRDSCPDAKGRAGGLALFWKKGVDLEVVSSDRFSIAALVCSDPPNSTWLLIAVHGPTNHSQRARFWSSMENIIKSFLGPWMMIGDFNCISSSKDKMGGKHVGDCSTRVLRNFMFNIGAIDLQFSGPTFTWSNRRLGLANIKERIDRSLCDQEWRCMFPKAGVRHLVAPCSDHNPILLDTHLENLKLSRPFRFEAMWTRDESSVKVVEEAWNILVEGSQSFKLAKKQRRVCQDFKKWNCECFSYTRSRIKELEALIADLQQKTPSQENLEMEAALMMELEEWQERDELKWRQKSRELWLKEGDRNSRFFHLSTIIRRRRNYINEIKANDGSWLNSRKDIGDYFTAKFIDLYQSQHPQFPPNLEDLIEACISDAENEALCSVLSEYEIKRAVFEMNPLKAPGPDGLPGLFYKHYWSIVGSQVIAAVQGFFREGWLLKEFNRTFITLIPKAQGACNFNQFRPISLCNVYYKIISKILITRLRPLLNRLIDPAQVAFVPNRWITENVVAAQEIVHSFRRTQKKKGYVGLKLDFQKAYDRMEWSFLQAALTAFGFNEQFIKLIQQCISSVQYSLLLNGSSFSTFSPSRGLRQGDPLSPYLFIIGSEVLLRLINREQSLGNLSGVKVARNAQPVSKLCYADDVLLFCKAKFHEVNSLVRCINTYCEWSGQKVSIEKSGFFTSKAVAAGLVTPEDERVLAGRTDPQTINDLMTLTDQCVASVSNMDYVCMLEIMKFEALRSQVTILQRLLKKQQEESRENKEENKRLEESRGILMLMI</sequence>
<proteinExistence type="predicted"/>
<dbReference type="InterPro" id="IPR036691">
    <property type="entry name" value="Endo/exonu/phosph_ase_sf"/>
</dbReference>
<dbReference type="Pfam" id="PF00078">
    <property type="entry name" value="RVT_1"/>
    <property type="match status" value="1"/>
</dbReference>
<evidence type="ECO:0000313" key="3">
    <source>
        <dbReference type="EMBL" id="SPD12514.1"/>
    </source>
</evidence>
<keyword evidence="1" id="KW-0175">Coiled coil</keyword>
<dbReference type="SUPFAM" id="SSF56672">
    <property type="entry name" value="DNA/RNA polymerases"/>
    <property type="match status" value="1"/>
</dbReference>
<dbReference type="PANTHER" id="PTHR46890">
    <property type="entry name" value="NON-LTR RETROLELEMENT REVERSE TRANSCRIPTASE-LIKE PROTEIN-RELATED"/>
    <property type="match status" value="1"/>
</dbReference>
<organism evidence="3">
    <name type="scientific">Fagus sylvatica</name>
    <name type="common">Beechnut</name>
    <dbReference type="NCBI Taxonomy" id="28930"/>
    <lineage>
        <taxon>Eukaryota</taxon>
        <taxon>Viridiplantae</taxon>
        <taxon>Streptophyta</taxon>
        <taxon>Embryophyta</taxon>
        <taxon>Tracheophyta</taxon>
        <taxon>Spermatophyta</taxon>
        <taxon>Magnoliopsida</taxon>
        <taxon>eudicotyledons</taxon>
        <taxon>Gunneridae</taxon>
        <taxon>Pentapetalae</taxon>
        <taxon>rosids</taxon>
        <taxon>fabids</taxon>
        <taxon>Fagales</taxon>
        <taxon>Fagaceae</taxon>
        <taxon>Fagus</taxon>
    </lineage>
</organism>
<feature type="coiled-coil region" evidence="1">
    <location>
        <begin position="787"/>
        <end position="822"/>
    </location>
</feature>
<dbReference type="EMBL" id="OIVN01003624">
    <property type="protein sequence ID" value="SPD12514.1"/>
    <property type="molecule type" value="Genomic_DNA"/>
</dbReference>
<dbReference type="CDD" id="cd01650">
    <property type="entry name" value="RT_nLTR_like"/>
    <property type="match status" value="1"/>
</dbReference>
<name>A0A2N9HLF2_FAGSY</name>